<feature type="domain" description="CBS" evidence="11">
    <location>
        <begin position="565"/>
        <end position="627"/>
    </location>
</feature>
<dbReference type="InterPro" id="IPR004638">
    <property type="entry name" value="EmrB-like"/>
</dbReference>
<dbReference type="InterPro" id="IPR046342">
    <property type="entry name" value="CBS_dom_sf"/>
</dbReference>
<reference evidence="12 13" key="1">
    <citation type="submission" date="2024-01" db="EMBL/GenBank/DDBJ databases">
        <title>novel species in genus Adlercreutzia.</title>
        <authorList>
            <person name="Liu X."/>
        </authorList>
    </citation>
    <scope>NUCLEOTIDE SEQUENCE [LARGE SCALE GENOMIC DNA]</scope>
    <source>
        <strain evidence="12 13">R7</strain>
    </source>
</reference>
<proteinExistence type="predicted"/>
<keyword evidence="5 9" id="KW-1133">Transmembrane helix</keyword>
<dbReference type="InterPro" id="IPR011701">
    <property type="entry name" value="MFS"/>
</dbReference>
<keyword evidence="2" id="KW-0813">Transport</keyword>
<dbReference type="EMBL" id="JAYMFF010000002">
    <property type="protein sequence ID" value="MEC4175147.1"/>
    <property type="molecule type" value="Genomic_DNA"/>
</dbReference>
<feature type="transmembrane region" description="Helical" evidence="9">
    <location>
        <begin position="222"/>
        <end position="244"/>
    </location>
</feature>
<dbReference type="PANTHER" id="PTHR42718:SF24">
    <property type="entry name" value="MAJOR FACILITATOR SUPERFAMILY (MFS) PROFILE DOMAIN-CONTAINING PROTEIN"/>
    <property type="match status" value="1"/>
</dbReference>
<keyword evidence="3" id="KW-1003">Cell membrane</keyword>
<dbReference type="PANTHER" id="PTHR42718">
    <property type="entry name" value="MAJOR FACILITATOR SUPERFAMILY MULTIDRUG TRANSPORTER MFSC"/>
    <property type="match status" value="1"/>
</dbReference>
<dbReference type="InterPro" id="IPR036259">
    <property type="entry name" value="MFS_trans_sf"/>
</dbReference>
<dbReference type="Pfam" id="PF00571">
    <property type="entry name" value="CBS"/>
    <property type="match status" value="2"/>
</dbReference>
<evidence type="ECO:0000256" key="3">
    <source>
        <dbReference type="ARBA" id="ARBA00022475"/>
    </source>
</evidence>
<feature type="transmembrane region" description="Helical" evidence="9">
    <location>
        <begin position="196"/>
        <end position="216"/>
    </location>
</feature>
<dbReference type="InterPro" id="IPR020846">
    <property type="entry name" value="MFS_dom"/>
</dbReference>
<dbReference type="SMART" id="SM00116">
    <property type="entry name" value="CBS"/>
    <property type="match status" value="2"/>
</dbReference>
<keyword evidence="6 9" id="KW-0472">Membrane</keyword>
<dbReference type="Gene3D" id="1.20.1720.10">
    <property type="entry name" value="Multidrug resistance protein D"/>
    <property type="match status" value="1"/>
</dbReference>
<feature type="transmembrane region" description="Helical" evidence="9">
    <location>
        <begin position="163"/>
        <end position="184"/>
    </location>
</feature>
<dbReference type="PROSITE" id="PS51371">
    <property type="entry name" value="CBS"/>
    <property type="match status" value="2"/>
</dbReference>
<evidence type="ECO:0000256" key="4">
    <source>
        <dbReference type="ARBA" id="ARBA00022692"/>
    </source>
</evidence>
<evidence type="ECO:0000256" key="1">
    <source>
        <dbReference type="ARBA" id="ARBA00004651"/>
    </source>
</evidence>
<dbReference type="Gene3D" id="1.20.1250.20">
    <property type="entry name" value="MFS general substrate transporter like domains"/>
    <property type="match status" value="1"/>
</dbReference>
<evidence type="ECO:0000313" key="13">
    <source>
        <dbReference type="Proteomes" id="UP001349994"/>
    </source>
</evidence>
<dbReference type="RefSeq" id="WP_338208751.1">
    <property type="nucleotide sequence ID" value="NZ_JAYMFF010000002.1"/>
</dbReference>
<dbReference type="Gene3D" id="3.10.580.10">
    <property type="entry name" value="CBS-domain"/>
    <property type="match status" value="1"/>
</dbReference>
<evidence type="ECO:0000256" key="2">
    <source>
        <dbReference type="ARBA" id="ARBA00022448"/>
    </source>
</evidence>
<feature type="transmembrane region" description="Helical" evidence="9">
    <location>
        <begin position="295"/>
        <end position="318"/>
    </location>
</feature>
<keyword evidence="7" id="KW-0129">CBS domain</keyword>
<evidence type="ECO:0000259" key="10">
    <source>
        <dbReference type="PROSITE" id="PS50850"/>
    </source>
</evidence>
<sequence length="683" mass="73434">MKLTRKQWMMLTVLVFGAFVTVLNQTLVTPALPSIMEEMSVDQSTAQWLTTGFTLVNAIMIPITAFLQDRFSTRRLFVFSMGMFALGTLLAAVGLNFPVLLGGRLVQAAGAGILMPVTMTVLMLVFPVDRRGSAMGIFGLVIAFAPAIGPTVAGFVIDQADWHILFYIIFGLSLVIIAASLFLVDDKAPANKGDSVLDPLSLVLSTLGFGLMLYGFSALGSAGLTLVPLLTTAVGIVGVVWFFVRQTRLPHPMLRVDVLKNRRFLVGTIIGMLVQGALLAAGILMPIYIQSLHGLSATVSGLVLMPGAILMGVMNPIAGKWFDRHGPRRMAIVGMTLLTLTTFAFALLNTETSIVYLTVVYTIRMFSMTLVNMPITTWGMNALDNKVMNHGTSVNNTLRQVAGSLGTAIIIAVSTQVQNIASPSFGAVEGTMLGINAAFLVCTVLCLVGLVMTIALVKDKPGEEAAVDEGNTRKSLLMAIMKTDVYSLHQDATVEEAMRLFVEKNISAAPIVDESGEPVGFISDGDILKRLSPRSNSFTDPIVLINRTVMDDEGYAEKLAKVMQMRASEIGVGNPICVSVHADLTNVCRVLAENHLKKVPVLEDGHIVGVINRSDITQYSMAAYLSEHPGRAVFCGDEPSGQMEAVVECDCEKKCAEERAERAARAGRPAEQSGTTRPEGREG</sequence>
<dbReference type="InterPro" id="IPR000644">
    <property type="entry name" value="CBS_dom"/>
</dbReference>
<dbReference type="Proteomes" id="UP001349994">
    <property type="component" value="Unassembled WGS sequence"/>
</dbReference>
<feature type="transmembrane region" description="Helical" evidence="9">
    <location>
        <begin position="76"/>
        <end position="99"/>
    </location>
</feature>
<evidence type="ECO:0000256" key="7">
    <source>
        <dbReference type="PROSITE-ProRule" id="PRU00703"/>
    </source>
</evidence>
<comment type="subcellular location">
    <subcellularLocation>
        <location evidence="1">Cell membrane</location>
        <topology evidence="1">Multi-pass membrane protein</topology>
    </subcellularLocation>
</comment>
<accession>A0ABU6IFG2</accession>
<feature type="domain" description="CBS" evidence="11">
    <location>
        <begin position="481"/>
        <end position="538"/>
    </location>
</feature>
<feature type="transmembrane region" description="Helical" evidence="9">
    <location>
        <begin position="137"/>
        <end position="157"/>
    </location>
</feature>
<name>A0ABU6IFG2_9ACTN</name>
<dbReference type="SUPFAM" id="SSF103473">
    <property type="entry name" value="MFS general substrate transporter"/>
    <property type="match status" value="1"/>
</dbReference>
<organism evidence="12 13">
    <name type="scientific">Adlercreutzia wanghongyangiae</name>
    <dbReference type="NCBI Taxonomy" id="3111451"/>
    <lineage>
        <taxon>Bacteria</taxon>
        <taxon>Bacillati</taxon>
        <taxon>Actinomycetota</taxon>
        <taxon>Coriobacteriia</taxon>
        <taxon>Eggerthellales</taxon>
        <taxon>Eggerthellaceae</taxon>
        <taxon>Adlercreutzia</taxon>
    </lineage>
</organism>
<dbReference type="NCBIfam" id="TIGR00711">
    <property type="entry name" value="efflux_EmrB"/>
    <property type="match status" value="1"/>
</dbReference>
<evidence type="ECO:0000313" key="12">
    <source>
        <dbReference type="EMBL" id="MEC4175147.1"/>
    </source>
</evidence>
<evidence type="ECO:0000256" key="8">
    <source>
        <dbReference type="SAM" id="MobiDB-lite"/>
    </source>
</evidence>
<feature type="transmembrane region" description="Helical" evidence="9">
    <location>
        <begin position="354"/>
        <end position="380"/>
    </location>
</feature>
<evidence type="ECO:0000256" key="9">
    <source>
        <dbReference type="SAM" id="Phobius"/>
    </source>
</evidence>
<feature type="region of interest" description="Disordered" evidence="8">
    <location>
        <begin position="660"/>
        <end position="683"/>
    </location>
</feature>
<feature type="transmembrane region" description="Helical" evidence="9">
    <location>
        <begin position="401"/>
        <end position="421"/>
    </location>
</feature>
<dbReference type="Pfam" id="PF07690">
    <property type="entry name" value="MFS_1"/>
    <property type="match status" value="1"/>
</dbReference>
<evidence type="ECO:0000259" key="11">
    <source>
        <dbReference type="PROSITE" id="PS51371"/>
    </source>
</evidence>
<feature type="transmembrane region" description="Helical" evidence="9">
    <location>
        <begin position="46"/>
        <end position="67"/>
    </location>
</feature>
<feature type="domain" description="Major facilitator superfamily (MFS) profile" evidence="10">
    <location>
        <begin position="10"/>
        <end position="461"/>
    </location>
</feature>
<evidence type="ECO:0000256" key="5">
    <source>
        <dbReference type="ARBA" id="ARBA00022989"/>
    </source>
</evidence>
<comment type="caution">
    <text evidence="12">The sequence shown here is derived from an EMBL/GenBank/DDBJ whole genome shotgun (WGS) entry which is preliminary data.</text>
</comment>
<protein>
    <submittedName>
        <fullName evidence="12">MDR family MFS transporter</fullName>
    </submittedName>
</protein>
<feature type="transmembrane region" description="Helical" evidence="9">
    <location>
        <begin position="330"/>
        <end position="348"/>
    </location>
</feature>
<feature type="transmembrane region" description="Helical" evidence="9">
    <location>
        <begin position="105"/>
        <end position="125"/>
    </location>
</feature>
<dbReference type="SUPFAM" id="SSF54631">
    <property type="entry name" value="CBS-domain pair"/>
    <property type="match status" value="1"/>
</dbReference>
<dbReference type="PRINTS" id="PR01036">
    <property type="entry name" value="TCRTETB"/>
</dbReference>
<feature type="transmembrane region" description="Helical" evidence="9">
    <location>
        <begin position="433"/>
        <end position="457"/>
    </location>
</feature>
<dbReference type="CDD" id="cd17503">
    <property type="entry name" value="MFS_LmrB_MDR_like"/>
    <property type="match status" value="1"/>
</dbReference>
<gene>
    <name evidence="12" type="ORF">VIN30_01615</name>
</gene>
<dbReference type="PROSITE" id="PS50850">
    <property type="entry name" value="MFS"/>
    <property type="match status" value="1"/>
</dbReference>
<evidence type="ECO:0000256" key="6">
    <source>
        <dbReference type="ARBA" id="ARBA00023136"/>
    </source>
</evidence>
<keyword evidence="4 9" id="KW-0812">Transmembrane</keyword>
<feature type="transmembrane region" description="Helical" evidence="9">
    <location>
        <begin position="264"/>
        <end position="289"/>
    </location>
</feature>
<keyword evidence="13" id="KW-1185">Reference proteome</keyword>